<protein>
    <submittedName>
        <fullName evidence="1">Uncharacterized protein</fullName>
    </submittedName>
</protein>
<dbReference type="OMA" id="MEDISFM"/>
<reference evidence="1" key="1">
    <citation type="submission" date="2025-08" db="UniProtKB">
        <authorList>
            <consortium name="RefSeq"/>
        </authorList>
    </citation>
    <scope>IDENTIFICATION</scope>
</reference>
<dbReference type="KEGG" id="nta:107772895"/>
<proteinExistence type="predicted"/>
<sequence length="110" mass="12358">MESLPADFLTVLRTDGLLRSLISKLGAPLRVRLLAYAEYALYGLSLKVDSTSDSAIEVMLSRFKTGLRYIQLRLLFGMLEFVSWLENIKQASTRRSKNLLASAGYAVRNL</sequence>
<accession>A0A1S3Y6J7</accession>
<dbReference type="AlphaFoldDB" id="A0A1S3Y6J7"/>
<evidence type="ECO:0000313" key="1">
    <source>
        <dbReference type="RefSeq" id="XP_016447838.1"/>
    </source>
</evidence>
<dbReference type="RefSeq" id="XP_016447838.1">
    <property type="nucleotide sequence ID" value="XM_016592352.1"/>
</dbReference>
<organism evidence="1">
    <name type="scientific">Nicotiana tabacum</name>
    <name type="common">Common tobacco</name>
    <dbReference type="NCBI Taxonomy" id="4097"/>
    <lineage>
        <taxon>Eukaryota</taxon>
        <taxon>Viridiplantae</taxon>
        <taxon>Streptophyta</taxon>
        <taxon>Embryophyta</taxon>
        <taxon>Tracheophyta</taxon>
        <taxon>Spermatophyta</taxon>
        <taxon>Magnoliopsida</taxon>
        <taxon>eudicotyledons</taxon>
        <taxon>Gunneridae</taxon>
        <taxon>Pentapetalae</taxon>
        <taxon>asterids</taxon>
        <taxon>lamiids</taxon>
        <taxon>Solanales</taxon>
        <taxon>Solanaceae</taxon>
        <taxon>Nicotianoideae</taxon>
        <taxon>Nicotianeae</taxon>
        <taxon>Nicotiana</taxon>
    </lineage>
</organism>
<dbReference type="OrthoDB" id="1218613at2759"/>
<dbReference type="PaxDb" id="4097-A0A1S3Y6J7"/>
<gene>
    <name evidence="1" type="primary">LOC107772895</name>
</gene>
<dbReference type="STRING" id="4097.A0A1S3Y6J7"/>
<name>A0A1S3Y6J7_TOBAC</name>